<feature type="region of interest" description="Disordered" evidence="1">
    <location>
        <begin position="1"/>
        <end position="20"/>
    </location>
</feature>
<organism evidence="2 3">
    <name type="scientific">Massilia cellulosiltytica</name>
    <dbReference type="NCBI Taxonomy" id="2683234"/>
    <lineage>
        <taxon>Bacteria</taxon>
        <taxon>Pseudomonadati</taxon>
        <taxon>Pseudomonadota</taxon>
        <taxon>Betaproteobacteria</taxon>
        <taxon>Burkholderiales</taxon>
        <taxon>Oxalobacteraceae</taxon>
        <taxon>Telluria group</taxon>
        <taxon>Massilia</taxon>
    </lineage>
</organism>
<accession>A0A7X3K783</accession>
<feature type="compositionally biased region" description="Basic and acidic residues" evidence="1">
    <location>
        <begin position="1"/>
        <end position="14"/>
    </location>
</feature>
<dbReference type="SUPFAM" id="SSF56112">
    <property type="entry name" value="Protein kinase-like (PK-like)"/>
    <property type="match status" value="1"/>
</dbReference>
<evidence type="ECO:0000256" key="1">
    <source>
        <dbReference type="SAM" id="MobiDB-lite"/>
    </source>
</evidence>
<proteinExistence type="predicted"/>
<feature type="compositionally biased region" description="Polar residues" evidence="1">
    <location>
        <begin position="108"/>
        <end position="127"/>
    </location>
</feature>
<sequence length="127" mass="13971">MTEANERAQQKEQADGPDVSAGYGWHLFEIAAALYFIREDPHYAVARDALIAGYREYRPLPDRVVEKLPVLMTPRDGDSGCLLPHGLKQGRQGSVWIIPGRSARCRTGTAQQGSQARGDQAGDDNSF</sequence>
<protein>
    <submittedName>
        <fullName evidence="2">Uncharacterized protein</fullName>
    </submittedName>
</protein>
<evidence type="ECO:0000313" key="2">
    <source>
        <dbReference type="EMBL" id="MVW60664.1"/>
    </source>
</evidence>
<name>A0A7X3K783_9BURK</name>
<dbReference type="EMBL" id="WSES01000003">
    <property type="protein sequence ID" value="MVW60664.1"/>
    <property type="molecule type" value="Genomic_DNA"/>
</dbReference>
<dbReference type="InterPro" id="IPR011009">
    <property type="entry name" value="Kinase-like_dom_sf"/>
</dbReference>
<comment type="caution">
    <text evidence="2">The sequence shown here is derived from an EMBL/GenBank/DDBJ whole genome shotgun (WGS) entry which is preliminary data.</text>
</comment>
<feature type="region of interest" description="Disordered" evidence="1">
    <location>
        <begin position="106"/>
        <end position="127"/>
    </location>
</feature>
<dbReference type="AlphaFoldDB" id="A0A7X3K783"/>
<evidence type="ECO:0000313" key="3">
    <source>
        <dbReference type="Proteomes" id="UP000443353"/>
    </source>
</evidence>
<dbReference type="Proteomes" id="UP000443353">
    <property type="component" value="Unassembled WGS sequence"/>
</dbReference>
<dbReference type="RefSeq" id="WP_160408778.1">
    <property type="nucleotide sequence ID" value="NZ_WSES01000003.1"/>
</dbReference>
<reference evidence="2 3" key="1">
    <citation type="submission" date="2019-12" db="EMBL/GenBank/DDBJ databases">
        <authorList>
            <person name="Li C."/>
            <person name="Zhao J."/>
        </authorList>
    </citation>
    <scope>NUCLEOTIDE SEQUENCE [LARGE SCALE GENOMIC DNA]</scope>
    <source>
        <strain evidence="2 3">NEAU-DD11</strain>
    </source>
</reference>
<keyword evidence="3" id="KW-1185">Reference proteome</keyword>
<gene>
    <name evidence="2" type="ORF">GPY61_12065</name>
</gene>